<feature type="transmembrane region" description="Helical" evidence="5">
    <location>
        <begin position="324"/>
        <end position="347"/>
    </location>
</feature>
<name>A0A543A6V0_9ACTN</name>
<gene>
    <name evidence="7" type="ORF">FB381_2138</name>
</gene>
<comment type="caution">
    <text evidence="7">The sequence shown here is derived from an EMBL/GenBank/DDBJ whole genome shotgun (WGS) entry which is preliminary data.</text>
</comment>
<evidence type="ECO:0000256" key="4">
    <source>
        <dbReference type="ARBA" id="ARBA00023136"/>
    </source>
</evidence>
<dbReference type="InterPro" id="IPR005829">
    <property type="entry name" value="Sugar_transporter_CS"/>
</dbReference>
<dbReference type="Gene3D" id="1.20.1250.20">
    <property type="entry name" value="MFS general substrate transporter like domains"/>
    <property type="match status" value="1"/>
</dbReference>
<evidence type="ECO:0000313" key="8">
    <source>
        <dbReference type="Proteomes" id="UP000320209"/>
    </source>
</evidence>
<dbReference type="Pfam" id="PF07690">
    <property type="entry name" value="MFS_1"/>
    <property type="match status" value="1"/>
</dbReference>
<evidence type="ECO:0000256" key="1">
    <source>
        <dbReference type="ARBA" id="ARBA00004651"/>
    </source>
</evidence>
<dbReference type="InterPro" id="IPR011701">
    <property type="entry name" value="MFS"/>
</dbReference>
<feature type="transmembrane region" description="Helical" evidence="5">
    <location>
        <begin position="421"/>
        <end position="441"/>
    </location>
</feature>
<feature type="transmembrane region" description="Helical" evidence="5">
    <location>
        <begin position="392"/>
        <end position="415"/>
    </location>
</feature>
<feature type="transmembrane region" description="Helical" evidence="5">
    <location>
        <begin position="154"/>
        <end position="173"/>
    </location>
</feature>
<sequence>MSATTTTGGGAVRLPDFIDSRRTGRFQGGTVLLCGLVMFLDGFDTQAINYMAPAISADWGLEKADLGPIFSAALVGLMIGYLLVAPLSDRFGHKRLVLGGVLLFALTTLSSVLVQNEAQLLVMRLITGIGLGAATPSTIALTAEFSPKKVRASFVLAIYCGFSLGFVAANYVADWLIPAHGWRSVFLVGALAPLLLTVILAWRLPESLNFLARRERHAAAYALCRKIDRNLPAVSAPRVETESEAQGKQVRLREVVGGGQLLGTVLLWLVFALNLAMFYGLQSWMPTILTEQGYSSSTLATAASMTTIGGIAIAFVVGPAMDRLGAFGALSTLYFVGCGFLTIMSLALGAPVWVLLIAIFLTGCSVSGGQKSVIALAAVFYPAEVRSTGVGWALGIGRVGGIVGPMIVGAMLAGGWSAEQFFLAMAVPSAVCGALVLYLGARAKARAKAEISAETAAA</sequence>
<keyword evidence="3 5" id="KW-1133">Transmembrane helix</keyword>
<feature type="transmembrane region" description="Helical" evidence="5">
    <location>
        <begin position="66"/>
        <end position="84"/>
    </location>
</feature>
<dbReference type="SUPFAM" id="SSF103473">
    <property type="entry name" value="MFS general substrate transporter"/>
    <property type="match status" value="1"/>
</dbReference>
<dbReference type="EMBL" id="VFOV01000001">
    <property type="protein sequence ID" value="TQL68249.1"/>
    <property type="molecule type" value="Genomic_DNA"/>
</dbReference>
<dbReference type="Proteomes" id="UP000320209">
    <property type="component" value="Unassembled WGS sequence"/>
</dbReference>
<keyword evidence="8" id="KW-1185">Reference proteome</keyword>
<protein>
    <submittedName>
        <fullName evidence="7">AAHS family 4-hydroxybenzoate transporter-like MFS transporter</fullName>
    </submittedName>
</protein>
<organism evidence="7 8">
    <name type="scientific">Nocardioides albertanoniae</name>
    <dbReference type="NCBI Taxonomy" id="1175486"/>
    <lineage>
        <taxon>Bacteria</taxon>
        <taxon>Bacillati</taxon>
        <taxon>Actinomycetota</taxon>
        <taxon>Actinomycetes</taxon>
        <taxon>Propionibacteriales</taxon>
        <taxon>Nocardioidaceae</taxon>
        <taxon>Nocardioides</taxon>
    </lineage>
</organism>
<dbReference type="PROSITE" id="PS50850">
    <property type="entry name" value="MFS"/>
    <property type="match status" value="1"/>
</dbReference>
<feature type="domain" description="Major facilitator superfamily (MFS) profile" evidence="6">
    <location>
        <begin position="30"/>
        <end position="444"/>
    </location>
</feature>
<dbReference type="RefSeq" id="WP_141780270.1">
    <property type="nucleotide sequence ID" value="NZ_VFOV01000001.1"/>
</dbReference>
<dbReference type="InterPro" id="IPR020846">
    <property type="entry name" value="MFS_dom"/>
</dbReference>
<feature type="transmembrane region" description="Helical" evidence="5">
    <location>
        <begin position="121"/>
        <end position="142"/>
    </location>
</feature>
<feature type="transmembrane region" description="Helical" evidence="5">
    <location>
        <begin position="185"/>
        <end position="204"/>
    </location>
</feature>
<dbReference type="PANTHER" id="PTHR23508">
    <property type="entry name" value="CARBOXYLIC ACID TRANSPORTER PROTEIN HOMOLOG"/>
    <property type="match status" value="1"/>
</dbReference>
<comment type="subcellular location">
    <subcellularLocation>
        <location evidence="1">Cell membrane</location>
        <topology evidence="1">Multi-pass membrane protein</topology>
    </subcellularLocation>
</comment>
<feature type="transmembrane region" description="Helical" evidence="5">
    <location>
        <begin position="96"/>
        <end position="115"/>
    </location>
</feature>
<dbReference type="CDD" id="cd17365">
    <property type="entry name" value="MFS_PcaK_like"/>
    <property type="match status" value="1"/>
</dbReference>
<reference evidence="7 8" key="1">
    <citation type="submission" date="2019-06" db="EMBL/GenBank/DDBJ databases">
        <title>Sequencing the genomes of 1000 actinobacteria strains.</title>
        <authorList>
            <person name="Klenk H.-P."/>
        </authorList>
    </citation>
    <scope>NUCLEOTIDE SEQUENCE [LARGE SCALE GENOMIC DNA]</scope>
    <source>
        <strain evidence="7 8">DSM 25218</strain>
    </source>
</reference>
<dbReference type="InterPro" id="IPR036259">
    <property type="entry name" value="MFS_trans_sf"/>
</dbReference>
<evidence type="ECO:0000256" key="5">
    <source>
        <dbReference type="SAM" id="Phobius"/>
    </source>
</evidence>
<dbReference type="PANTHER" id="PTHR23508:SF10">
    <property type="entry name" value="CARBOXYLIC ACID TRANSPORTER PROTEIN HOMOLOG"/>
    <property type="match status" value="1"/>
</dbReference>
<proteinExistence type="predicted"/>
<dbReference type="PROSITE" id="PS00217">
    <property type="entry name" value="SUGAR_TRANSPORT_2"/>
    <property type="match status" value="1"/>
</dbReference>
<evidence type="ECO:0000313" key="7">
    <source>
        <dbReference type="EMBL" id="TQL68249.1"/>
    </source>
</evidence>
<keyword evidence="2 5" id="KW-0812">Transmembrane</keyword>
<feature type="transmembrane region" description="Helical" evidence="5">
    <location>
        <begin position="299"/>
        <end position="317"/>
    </location>
</feature>
<dbReference type="GO" id="GO:0005886">
    <property type="term" value="C:plasma membrane"/>
    <property type="evidence" value="ECO:0007669"/>
    <property type="project" value="UniProtKB-SubCell"/>
</dbReference>
<evidence type="ECO:0000256" key="3">
    <source>
        <dbReference type="ARBA" id="ARBA00022989"/>
    </source>
</evidence>
<keyword evidence="4 5" id="KW-0472">Membrane</keyword>
<feature type="transmembrane region" description="Helical" evidence="5">
    <location>
        <begin position="261"/>
        <end position="279"/>
    </location>
</feature>
<evidence type="ECO:0000259" key="6">
    <source>
        <dbReference type="PROSITE" id="PS50850"/>
    </source>
</evidence>
<dbReference type="AlphaFoldDB" id="A0A543A6V0"/>
<evidence type="ECO:0000256" key="2">
    <source>
        <dbReference type="ARBA" id="ARBA00022692"/>
    </source>
</evidence>
<dbReference type="GO" id="GO:0046943">
    <property type="term" value="F:carboxylic acid transmembrane transporter activity"/>
    <property type="evidence" value="ECO:0007669"/>
    <property type="project" value="TreeGrafter"/>
</dbReference>
<accession>A0A543A6V0</accession>
<feature type="transmembrane region" description="Helical" evidence="5">
    <location>
        <begin position="353"/>
        <end position="380"/>
    </location>
</feature>
<dbReference type="OrthoDB" id="9787026at2"/>